<evidence type="ECO:0000256" key="5">
    <source>
        <dbReference type="ARBA" id="ARBA00022692"/>
    </source>
</evidence>
<evidence type="ECO:0000256" key="3">
    <source>
        <dbReference type="ARBA" id="ARBA00022448"/>
    </source>
</evidence>
<accession>A0ABT9EDG2</accession>
<dbReference type="Proteomes" id="UP001243009">
    <property type="component" value="Unassembled WGS sequence"/>
</dbReference>
<dbReference type="SUPFAM" id="SSF103473">
    <property type="entry name" value="MFS general substrate transporter"/>
    <property type="match status" value="1"/>
</dbReference>
<comment type="caution">
    <text evidence="10">The sequence shown here is derived from an EMBL/GenBank/DDBJ whole genome shotgun (WGS) entry which is preliminary data.</text>
</comment>
<evidence type="ECO:0000256" key="6">
    <source>
        <dbReference type="ARBA" id="ARBA00022989"/>
    </source>
</evidence>
<organism evidence="10 11">
    <name type="scientific">Paracraurococcus lichenis</name>
    <dbReference type="NCBI Taxonomy" id="3064888"/>
    <lineage>
        <taxon>Bacteria</taxon>
        <taxon>Pseudomonadati</taxon>
        <taxon>Pseudomonadota</taxon>
        <taxon>Alphaproteobacteria</taxon>
        <taxon>Acetobacterales</taxon>
        <taxon>Roseomonadaceae</taxon>
        <taxon>Paracraurococcus</taxon>
    </lineage>
</organism>
<name>A0ABT9EDG2_9PROT</name>
<feature type="transmembrane region" description="Helical" evidence="8">
    <location>
        <begin position="96"/>
        <end position="117"/>
    </location>
</feature>
<feature type="transmembrane region" description="Helical" evidence="8">
    <location>
        <begin position="304"/>
        <end position="327"/>
    </location>
</feature>
<evidence type="ECO:0000313" key="11">
    <source>
        <dbReference type="Proteomes" id="UP001243009"/>
    </source>
</evidence>
<keyword evidence="5 8" id="KW-0812">Transmembrane</keyword>
<comment type="subcellular location">
    <subcellularLocation>
        <location evidence="8">Cell inner membrane</location>
        <topology evidence="8">Multi-pass membrane protein</topology>
    </subcellularLocation>
    <subcellularLocation>
        <location evidence="1">Cell membrane</location>
        <topology evidence="1">Multi-pass membrane protein</topology>
    </subcellularLocation>
</comment>
<dbReference type="PROSITE" id="PS50850">
    <property type="entry name" value="MFS"/>
    <property type="match status" value="1"/>
</dbReference>
<evidence type="ECO:0000256" key="4">
    <source>
        <dbReference type="ARBA" id="ARBA00022475"/>
    </source>
</evidence>
<feature type="transmembrane region" description="Helical" evidence="8">
    <location>
        <begin position="278"/>
        <end position="298"/>
    </location>
</feature>
<reference evidence="10 11" key="1">
    <citation type="submission" date="2023-08" db="EMBL/GenBank/DDBJ databases">
        <title>The draft genome sequence of Paracraurococcus sp. LOR1-02.</title>
        <authorList>
            <person name="Kingkaew E."/>
            <person name="Tanasupawat S."/>
        </authorList>
    </citation>
    <scope>NUCLEOTIDE SEQUENCE [LARGE SCALE GENOMIC DNA]</scope>
    <source>
        <strain evidence="10 11">LOR1-02</strain>
    </source>
</reference>
<feature type="transmembrane region" description="Helical" evidence="8">
    <location>
        <begin position="366"/>
        <end position="384"/>
    </location>
</feature>
<sequence length="388" mass="40006">MPRWLPLLLGFLTAIGPVSTDMYLPAFPAIEAELGTGWGGAQVTLAAWFVGLAVGQLVQGTLADRLGRRRPLVLGTALYTLASVGCALALNMTALSAWRCAAAFGGAASAVIPRAVVRDLADGHEAARLMSRLMLVMGAAPILAPTLGGFLLGAGGWLAIFWACTAYGLASCLLATTLLPETLPLVRRVRRAPAALLGDFLRIARERGFLTNTIMAGASSFIVFAFIGGAPEVYIRQFHIPPEHFGLLFAVSATGFIAASQLNPWLLRRFGAREVPALALRICAGAVLALVVSVFTGVGGFLGVYLPGALALACSGLVFPNAAVGAMSRHPTRAGSASALMGTLQFTLAAAGSALVGALTDGTPRPMALLMLLGVAGATAACLARPMR</sequence>
<evidence type="ECO:0000256" key="2">
    <source>
        <dbReference type="ARBA" id="ARBA00006236"/>
    </source>
</evidence>
<feature type="transmembrane region" description="Helical" evidence="8">
    <location>
        <begin position="129"/>
        <end position="153"/>
    </location>
</feature>
<feature type="transmembrane region" description="Helical" evidence="8">
    <location>
        <begin position="36"/>
        <end position="59"/>
    </location>
</feature>
<evidence type="ECO:0000256" key="1">
    <source>
        <dbReference type="ARBA" id="ARBA00004651"/>
    </source>
</evidence>
<keyword evidence="8" id="KW-0997">Cell inner membrane</keyword>
<feature type="transmembrane region" description="Helical" evidence="8">
    <location>
        <begin position="209"/>
        <end position="227"/>
    </location>
</feature>
<dbReference type="Gene3D" id="1.20.1720.10">
    <property type="entry name" value="Multidrug resistance protein D"/>
    <property type="match status" value="1"/>
</dbReference>
<evidence type="ECO:0000259" key="9">
    <source>
        <dbReference type="PROSITE" id="PS50850"/>
    </source>
</evidence>
<dbReference type="PANTHER" id="PTHR23502:SF132">
    <property type="entry name" value="POLYAMINE TRANSPORTER 2-RELATED"/>
    <property type="match status" value="1"/>
</dbReference>
<dbReference type="CDD" id="cd17320">
    <property type="entry name" value="MFS_MdfA_MDR_like"/>
    <property type="match status" value="1"/>
</dbReference>
<keyword evidence="4" id="KW-1003">Cell membrane</keyword>
<keyword evidence="7 8" id="KW-0472">Membrane</keyword>
<feature type="transmembrane region" description="Helical" evidence="8">
    <location>
        <begin position="159"/>
        <end position="180"/>
    </location>
</feature>
<comment type="caution">
    <text evidence="8">Lacks conserved residue(s) required for the propagation of feature annotation.</text>
</comment>
<dbReference type="InterPro" id="IPR020846">
    <property type="entry name" value="MFS_dom"/>
</dbReference>
<protein>
    <recommendedName>
        <fullName evidence="8">Bcr/CflA family efflux transporter</fullName>
    </recommendedName>
</protein>
<keyword evidence="11" id="KW-1185">Reference proteome</keyword>
<feature type="transmembrane region" description="Helical" evidence="8">
    <location>
        <begin position="339"/>
        <end position="360"/>
    </location>
</feature>
<evidence type="ECO:0000256" key="7">
    <source>
        <dbReference type="ARBA" id="ARBA00023136"/>
    </source>
</evidence>
<comment type="similarity">
    <text evidence="2 8">Belongs to the major facilitator superfamily. Bcr/CmlA family.</text>
</comment>
<feature type="domain" description="Major facilitator superfamily (MFS) profile" evidence="9">
    <location>
        <begin position="5"/>
        <end position="388"/>
    </location>
</feature>
<feature type="transmembrane region" description="Helical" evidence="8">
    <location>
        <begin position="247"/>
        <end position="266"/>
    </location>
</feature>
<dbReference type="RefSeq" id="WP_305109100.1">
    <property type="nucleotide sequence ID" value="NZ_JAUTWS010000199.1"/>
</dbReference>
<dbReference type="NCBIfam" id="TIGR00710">
    <property type="entry name" value="efflux_Bcr_CflA"/>
    <property type="match status" value="1"/>
</dbReference>
<evidence type="ECO:0000313" key="10">
    <source>
        <dbReference type="EMBL" id="MDO9714265.1"/>
    </source>
</evidence>
<evidence type="ECO:0000256" key="8">
    <source>
        <dbReference type="RuleBase" id="RU365088"/>
    </source>
</evidence>
<dbReference type="EMBL" id="JAUTWS010000199">
    <property type="protein sequence ID" value="MDO9714265.1"/>
    <property type="molecule type" value="Genomic_DNA"/>
</dbReference>
<keyword evidence="3 8" id="KW-0813">Transport</keyword>
<feature type="transmembrane region" description="Helical" evidence="8">
    <location>
        <begin position="71"/>
        <end position="90"/>
    </location>
</feature>
<proteinExistence type="inferred from homology"/>
<dbReference type="Pfam" id="PF07690">
    <property type="entry name" value="MFS_1"/>
    <property type="match status" value="1"/>
</dbReference>
<dbReference type="InterPro" id="IPR011701">
    <property type="entry name" value="MFS"/>
</dbReference>
<keyword evidence="6 8" id="KW-1133">Transmembrane helix</keyword>
<dbReference type="InterPro" id="IPR036259">
    <property type="entry name" value="MFS_trans_sf"/>
</dbReference>
<dbReference type="InterPro" id="IPR004812">
    <property type="entry name" value="Efflux_drug-R_Bcr/CmlA"/>
</dbReference>
<dbReference type="PANTHER" id="PTHR23502">
    <property type="entry name" value="MAJOR FACILITATOR SUPERFAMILY"/>
    <property type="match status" value="1"/>
</dbReference>
<gene>
    <name evidence="10" type="ORF">Q7A36_38595</name>
</gene>